<gene>
    <name evidence="6" type="ORF">D3875_15890</name>
</gene>
<dbReference type="SUPFAM" id="SSF54523">
    <property type="entry name" value="Pili subunits"/>
    <property type="match status" value="1"/>
</dbReference>
<name>A0A418V9N6_9DEIO</name>
<dbReference type="OrthoDB" id="63128at2"/>
<accession>A0A418V9N6</accession>
<dbReference type="InterPro" id="IPR012902">
    <property type="entry name" value="N_methyl_site"/>
</dbReference>
<keyword evidence="7" id="KW-1185">Reference proteome</keyword>
<dbReference type="AlphaFoldDB" id="A0A418V9N6"/>
<reference evidence="6 7" key="1">
    <citation type="submission" date="2018-09" db="EMBL/GenBank/DDBJ databases">
        <authorList>
            <person name="Zhu H."/>
        </authorList>
    </citation>
    <scope>NUCLEOTIDE SEQUENCE [LARGE SCALE GENOMIC DNA]</scope>
    <source>
        <strain evidence="6 7">K2S05-167</strain>
    </source>
</reference>
<comment type="caution">
    <text evidence="6">The sequence shown here is derived from an EMBL/GenBank/DDBJ whole genome shotgun (WGS) entry which is preliminary data.</text>
</comment>
<dbReference type="NCBIfam" id="TIGR02532">
    <property type="entry name" value="IV_pilin_GFxxxE"/>
    <property type="match status" value="1"/>
</dbReference>
<dbReference type="Proteomes" id="UP000286287">
    <property type="component" value="Unassembled WGS sequence"/>
</dbReference>
<keyword evidence="4" id="KW-0998">Cell outer membrane</keyword>
<dbReference type="RefSeq" id="WP_119765288.1">
    <property type="nucleotide sequence ID" value="NZ_QYUJ01000014.1"/>
</dbReference>
<sequence length="75" mass="8260">MKGNRKGLTLVELLVGMTLMGIILTALVSFFTQSSKTSMQSSARADLQQETLNAQQLIAGKLKEAWYVYPVVLQV</sequence>
<keyword evidence="3" id="KW-0574">Periplasm</keyword>
<evidence type="ECO:0000256" key="4">
    <source>
        <dbReference type="ARBA" id="ARBA00023237"/>
    </source>
</evidence>
<keyword evidence="5" id="KW-1133">Transmembrane helix</keyword>
<protein>
    <submittedName>
        <fullName evidence="6">Prepilin-type N-terminal cleavage/methylation domain-containing protein</fullName>
    </submittedName>
</protein>
<feature type="transmembrane region" description="Helical" evidence="5">
    <location>
        <begin position="7"/>
        <end position="31"/>
    </location>
</feature>
<keyword evidence="5" id="KW-0472">Membrane</keyword>
<dbReference type="InterPro" id="IPR045584">
    <property type="entry name" value="Pilin-like"/>
</dbReference>
<keyword evidence="5" id="KW-0812">Transmembrane</keyword>
<comment type="subcellular location">
    <subcellularLocation>
        <location evidence="1">Cell outer membrane</location>
        <topology evidence="1">Single-pass membrane protein</topology>
    </subcellularLocation>
    <subcellularLocation>
        <location evidence="2">Periplasm</location>
    </subcellularLocation>
</comment>
<evidence type="ECO:0000256" key="2">
    <source>
        <dbReference type="ARBA" id="ARBA00004418"/>
    </source>
</evidence>
<dbReference type="EMBL" id="QYUJ01000014">
    <property type="protein sequence ID" value="RJF72803.1"/>
    <property type="molecule type" value="Genomic_DNA"/>
</dbReference>
<proteinExistence type="predicted"/>
<evidence type="ECO:0000256" key="1">
    <source>
        <dbReference type="ARBA" id="ARBA00004203"/>
    </source>
</evidence>
<evidence type="ECO:0000313" key="7">
    <source>
        <dbReference type="Proteomes" id="UP000286287"/>
    </source>
</evidence>
<evidence type="ECO:0000256" key="5">
    <source>
        <dbReference type="SAM" id="Phobius"/>
    </source>
</evidence>
<dbReference type="GO" id="GO:0009279">
    <property type="term" value="C:cell outer membrane"/>
    <property type="evidence" value="ECO:0007669"/>
    <property type="project" value="UniProtKB-SubCell"/>
</dbReference>
<dbReference type="GO" id="GO:0042597">
    <property type="term" value="C:periplasmic space"/>
    <property type="evidence" value="ECO:0007669"/>
    <property type="project" value="UniProtKB-SubCell"/>
</dbReference>
<evidence type="ECO:0000313" key="6">
    <source>
        <dbReference type="EMBL" id="RJF72803.1"/>
    </source>
</evidence>
<dbReference type="PROSITE" id="PS00409">
    <property type="entry name" value="PROKAR_NTER_METHYL"/>
    <property type="match status" value="1"/>
</dbReference>
<evidence type="ECO:0000256" key="3">
    <source>
        <dbReference type="ARBA" id="ARBA00022764"/>
    </source>
</evidence>
<dbReference type="Pfam" id="PF07963">
    <property type="entry name" value="N_methyl"/>
    <property type="match status" value="1"/>
</dbReference>
<organism evidence="6 7">
    <name type="scientific">Deinococcus cavernae</name>
    <dbReference type="NCBI Taxonomy" id="2320857"/>
    <lineage>
        <taxon>Bacteria</taxon>
        <taxon>Thermotogati</taxon>
        <taxon>Deinococcota</taxon>
        <taxon>Deinococci</taxon>
        <taxon>Deinococcales</taxon>
        <taxon>Deinococcaceae</taxon>
        <taxon>Deinococcus</taxon>
    </lineage>
</organism>